<evidence type="ECO:0000313" key="2">
    <source>
        <dbReference type="Proteomes" id="UP000094197"/>
    </source>
</evidence>
<gene>
    <name evidence="1" type="ORF">A0128_05285</name>
</gene>
<dbReference type="EMBL" id="CP015217">
    <property type="protein sequence ID" value="AOP33310.1"/>
    <property type="molecule type" value="Genomic_DNA"/>
</dbReference>
<organism evidence="1 2">
    <name type="scientific">Leptospira tipperaryensis</name>
    <dbReference type="NCBI Taxonomy" id="2564040"/>
    <lineage>
        <taxon>Bacteria</taxon>
        <taxon>Pseudomonadati</taxon>
        <taxon>Spirochaetota</taxon>
        <taxon>Spirochaetia</taxon>
        <taxon>Leptospirales</taxon>
        <taxon>Leptospiraceae</taxon>
        <taxon>Leptospira</taxon>
    </lineage>
</organism>
<dbReference type="AlphaFoldDB" id="A0A1D7UUM2"/>
<dbReference type="OrthoDB" id="513932at2"/>
<sequence>MSKQKLLELLADLTCPMDPFVFAGFGSKYQEEYFAQELDVFDIEERYIETFLNSFDLDETVSDLFSIFITKPTDFYENLATRRAEDWDHSVNLMISKAAEKKPPMVSALIVRSIRQNPHLQKKFVEMIGYLDVKISYPITLDLESFWKDLDREQIEILDFIRSEFPNSSKP</sequence>
<dbReference type="RefSeq" id="WP_069606549.1">
    <property type="nucleotide sequence ID" value="NZ_CP015217.1"/>
</dbReference>
<dbReference type="KEGG" id="laj:A0128_05285"/>
<name>A0A1D7UUM2_9LEPT</name>
<protein>
    <submittedName>
        <fullName evidence="1">Uncharacterized protein</fullName>
    </submittedName>
</protein>
<proteinExistence type="predicted"/>
<keyword evidence="2" id="KW-1185">Reference proteome</keyword>
<dbReference type="Proteomes" id="UP000094197">
    <property type="component" value="Chromosome 1"/>
</dbReference>
<reference evidence="1 2" key="1">
    <citation type="submission" date="2016-04" db="EMBL/GenBank/DDBJ databases">
        <title>Complete genome seqeunce of Leptospira alstonii serovar Room22.</title>
        <authorList>
            <person name="Nally J.E."/>
            <person name="Bayles D.O."/>
            <person name="Hurley D."/>
            <person name="Fanning S."/>
            <person name="McMahon B.J."/>
            <person name="Arent Z."/>
        </authorList>
    </citation>
    <scope>NUCLEOTIDE SEQUENCE [LARGE SCALE GENOMIC DNA]</scope>
    <source>
        <strain evidence="1 2">GWTS #1</strain>
    </source>
</reference>
<accession>A0A1D7UUM2</accession>
<evidence type="ECO:0000313" key="1">
    <source>
        <dbReference type="EMBL" id="AOP33310.1"/>
    </source>
</evidence>